<accession>A0A0A1FJ80</accession>
<name>A0A0A1FJ80_9BURK</name>
<protein>
    <submittedName>
        <fullName evidence="3">ABC-type transport system involved in resistance to organic solvents</fullName>
    </submittedName>
</protein>
<feature type="domain" description="Mce/MlaD" evidence="2">
    <location>
        <begin position="44"/>
        <end position="112"/>
    </location>
</feature>
<dbReference type="AlphaFoldDB" id="A0A0A1FJ80"/>
<proteinExistence type="predicted"/>
<dbReference type="OrthoDB" id="5294672at2"/>
<gene>
    <name evidence="3" type="ORF">LT85_3799</name>
</gene>
<evidence type="ECO:0000256" key="1">
    <source>
        <dbReference type="SAM" id="MobiDB-lite"/>
    </source>
</evidence>
<dbReference type="EMBL" id="CP009962">
    <property type="protein sequence ID" value="AIY42957.1"/>
    <property type="molecule type" value="Genomic_DNA"/>
</dbReference>
<evidence type="ECO:0000313" key="3">
    <source>
        <dbReference type="EMBL" id="AIY42957.1"/>
    </source>
</evidence>
<organism evidence="3 4">
    <name type="scientific">Collimonas arenae</name>
    <dbReference type="NCBI Taxonomy" id="279058"/>
    <lineage>
        <taxon>Bacteria</taxon>
        <taxon>Pseudomonadati</taxon>
        <taxon>Pseudomonadota</taxon>
        <taxon>Betaproteobacteria</taxon>
        <taxon>Burkholderiales</taxon>
        <taxon>Oxalobacteraceae</taxon>
        <taxon>Collimonas</taxon>
    </lineage>
</organism>
<feature type="region of interest" description="Disordered" evidence="1">
    <location>
        <begin position="287"/>
        <end position="309"/>
    </location>
</feature>
<dbReference type="Proteomes" id="UP000030302">
    <property type="component" value="Chromosome"/>
</dbReference>
<dbReference type="RefSeq" id="WP_038491922.1">
    <property type="nucleotide sequence ID" value="NZ_CP009962.1"/>
</dbReference>
<keyword evidence="4" id="KW-1185">Reference proteome</keyword>
<evidence type="ECO:0000313" key="4">
    <source>
        <dbReference type="Proteomes" id="UP000030302"/>
    </source>
</evidence>
<evidence type="ECO:0000259" key="2">
    <source>
        <dbReference type="Pfam" id="PF02470"/>
    </source>
</evidence>
<dbReference type="PANTHER" id="PTHR36698:SF2">
    <property type="entry name" value="MCE_MLAD DOMAIN-CONTAINING PROTEIN"/>
    <property type="match status" value="1"/>
</dbReference>
<reference evidence="4" key="1">
    <citation type="journal article" date="2014" name="Soil Biol. Biochem.">
        <title>Structure and function of bacterial communities in ageing soils: Insights from the Mendocino ecological staircase.</title>
        <authorList>
            <person name="Uroz S."/>
            <person name="Tech J.J."/>
            <person name="Sawaya N.A."/>
            <person name="Frey-Klett P."/>
            <person name="Leveau J.H.J."/>
        </authorList>
    </citation>
    <scope>NUCLEOTIDE SEQUENCE [LARGE SCALE GENOMIC DNA]</scope>
    <source>
        <strain evidence="4">Cal35</strain>
    </source>
</reference>
<dbReference type="STRING" id="279058.LT85_3799"/>
<sequence length="309" mass="33133">MENRAHALSAGLFLVLLCVGLIFVAIRLNGDTADQQDYLLVSRTPVSGLNRNAPVRLRGVDVGKVKDIQFSASDPHVILIKIGVDKGTPVNQGTYAQLSYLGITGLSFVQLDDDGGKPAKLVLNSDGIGRIEMRPSFFDQVGNSGQELLRDTGQAAKRVNKLLDDENLEQLSLTIANLKTASGRIADLAAELQPTVKALPAISTHTDKALARMDPLLANLNTLTQEVHARVGTLDRIGKTADDLDQTSQDLKDSLPQLHVMVGDFSRSSRTLDRVLSDIQQQPQSLLFGKSPAAPGPGENGFLAPTAAR</sequence>
<dbReference type="KEGG" id="care:LT85_3799"/>
<dbReference type="Pfam" id="PF02470">
    <property type="entry name" value="MlaD"/>
    <property type="match status" value="1"/>
</dbReference>
<dbReference type="PANTHER" id="PTHR36698">
    <property type="entry name" value="BLL5892 PROTEIN"/>
    <property type="match status" value="1"/>
</dbReference>
<dbReference type="HOGENOM" id="CLU_013850_1_1_4"/>
<dbReference type="InterPro" id="IPR003399">
    <property type="entry name" value="Mce/MlaD"/>
</dbReference>